<dbReference type="Gene3D" id="1.10.10.10">
    <property type="entry name" value="Winged helix-like DNA-binding domain superfamily/Winged helix DNA-binding domain"/>
    <property type="match status" value="1"/>
</dbReference>
<reference evidence="8 9" key="1">
    <citation type="submission" date="2018-03" db="EMBL/GenBank/DDBJ databases">
        <title>Genomic Encyclopedia of Archaeal and Bacterial Type Strains, Phase II (KMG-II): from individual species to whole genera.</title>
        <authorList>
            <person name="Goeker M."/>
        </authorList>
    </citation>
    <scope>NUCLEOTIDE SEQUENCE [LARGE SCALE GENOMIC DNA]</scope>
    <source>
        <strain evidence="8 9">DSM 44720</strain>
    </source>
</reference>
<dbReference type="Pfam" id="PF04542">
    <property type="entry name" value="Sigma70_r2"/>
    <property type="match status" value="1"/>
</dbReference>
<keyword evidence="4" id="KW-0804">Transcription</keyword>
<dbReference type="Pfam" id="PF08281">
    <property type="entry name" value="Sigma70_r4_2"/>
    <property type="match status" value="1"/>
</dbReference>
<keyword evidence="9" id="KW-1185">Reference proteome</keyword>
<evidence type="ECO:0000313" key="8">
    <source>
        <dbReference type="EMBL" id="PRY44598.1"/>
    </source>
</evidence>
<dbReference type="EMBL" id="PVTF01000002">
    <property type="protein sequence ID" value="PRY44598.1"/>
    <property type="molecule type" value="Genomic_DNA"/>
</dbReference>
<dbReference type="OrthoDB" id="9780299at2"/>
<dbReference type="GO" id="GO:0016987">
    <property type="term" value="F:sigma factor activity"/>
    <property type="evidence" value="ECO:0007669"/>
    <property type="project" value="UniProtKB-KW"/>
</dbReference>
<comment type="caution">
    <text evidence="8">The sequence shown here is derived from an EMBL/GenBank/DDBJ whole genome shotgun (WGS) entry which is preliminary data.</text>
</comment>
<dbReference type="GO" id="GO:0003677">
    <property type="term" value="F:DNA binding"/>
    <property type="evidence" value="ECO:0007669"/>
    <property type="project" value="InterPro"/>
</dbReference>
<evidence type="ECO:0000256" key="1">
    <source>
        <dbReference type="ARBA" id="ARBA00010641"/>
    </source>
</evidence>
<keyword evidence="2" id="KW-0805">Transcription regulation</keyword>
<comment type="similarity">
    <text evidence="1">Belongs to the sigma-70 factor family. ECF subfamily.</text>
</comment>
<dbReference type="SUPFAM" id="SSF88946">
    <property type="entry name" value="Sigma2 domain of RNA polymerase sigma factors"/>
    <property type="match status" value="1"/>
</dbReference>
<dbReference type="InterPro" id="IPR013325">
    <property type="entry name" value="RNA_pol_sigma_r2"/>
</dbReference>
<gene>
    <name evidence="8" type="ORF">CLV43_102163</name>
</gene>
<evidence type="ECO:0000256" key="3">
    <source>
        <dbReference type="ARBA" id="ARBA00023082"/>
    </source>
</evidence>
<dbReference type="SUPFAM" id="SSF88659">
    <property type="entry name" value="Sigma3 and sigma4 domains of RNA polymerase sigma factors"/>
    <property type="match status" value="1"/>
</dbReference>
<dbReference type="Proteomes" id="UP000239494">
    <property type="component" value="Unassembled WGS sequence"/>
</dbReference>
<feature type="domain" description="RNA polymerase sigma-70 region 2" evidence="5">
    <location>
        <begin position="22"/>
        <end position="80"/>
    </location>
</feature>
<dbReference type="PANTHER" id="PTHR47756:SF1">
    <property type="entry name" value="BLL0085 PROTEIN"/>
    <property type="match status" value="1"/>
</dbReference>
<evidence type="ECO:0000313" key="9">
    <source>
        <dbReference type="Proteomes" id="UP000239494"/>
    </source>
</evidence>
<sequence length="410" mass="44593">MTSTDPRRVVEAVWRIESARIVAGLARLVGDVGLAEELAQDTLVIALERWPTDGVPDHPGSWLMATAKHRAVDLLRRRTRYREKLAEIGRATTDVDDPDLAAALDDYVGDDLLRLVFTTCHPVLPTESRVALTLRLLGGLTVPEIARAYLVSEAAAARRITRAKRTLASERIPIELPPPAEAAQRLASVLEVVYLVFNEGYAATAGDDWTRPSLCQEALRLGRVLATLAPHEPEVHGLAALMELQASRLPARTDATGAPVLLQDQDRSRWDRLLVRRGLDALALAEGTFGPYALQASIAACHARAARAEDTDWDRIATLYQVLAHVSPSPVVELNRAVAVGHAHGAQHGLAVVDALELPNYALVPAVRGDLLARLGRSAEAREEFLRAAAMTRNTRERELFEGRAAGLEG</sequence>
<evidence type="ECO:0000259" key="6">
    <source>
        <dbReference type="Pfam" id="PF08281"/>
    </source>
</evidence>
<dbReference type="AlphaFoldDB" id="A0A2T0TG41"/>
<evidence type="ECO:0000259" key="5">
    <source>
        <dbReference type="Pfam" id="PF04542"/>
    </source>
</evidence>
<dbReference type="Pfam" id="PF20239">
    <property type="entry name" value="DUF6596"/>
    <property type="match status" value="1"/>
</dbReference>
<dbReference type="InterPro" id="IPR013324">
    <property type="entry name" value="RNA_pol_sigma_r3/r4-like"/>
</dbReference>
<dbReference type="RefSeq" id="WP_106186207.1">
    <property type="nucleotide sequence ID" value="NZ_PVTF01000002.1"/>
</dbReference>
<dbReference type="InterPro" id="IPR013249">
    <property type="entry name" value="RNA_pol_sigma70_r4_t2"/>
</dbReference>
<dbReference type="InterPro" id="IPR036388">
    <property type="entry name" value="WH-like_DNA-bd_sf"/>
</dbReference>
<dbReference type="Gene3D" id="1.10.1740.10">
    <property type="match status" value="1"/>
</dbReference>
<feature type="domain" description="RNA polymerase sigma factor 70 region 4 type 2" evidence="6">
    <location>
        <begin position="117"/>
        <end position="167"/>
    </location>
</feature>
<keyword evidence="3" id="KW-0731">Sigma factor</keyword>
<feature type="domain" description="DUF6596" evidence="7">
    <location>
        <begin position="185"/>
        <end position="285"/>
    </location>
</feature>
<evidence type="ECO:0000259" key="7">
    <source>
        <dbReference type="Pfam" id="PF20239"/>
    </source>
</evidence>
<dbReference type="InterPro" id="IPR046531">
    <property type="entry name" value="DUF6596"/>
</dbReference>
<protein>
    <submittedName>
        <fullName evidence="8">RNA polymerase sigma factor (Sigma-70 family)</fullName>
    </submittedName>
</protein>
<dbReference type="InterPro" id="IPR007627">
    <property type="entry name" value="RNA_pol_sigma70_r2"/>
</dbReference>
<organism evidence="8 9">
    <name type="scientific">Umezawaea tangerina</name>
    <dbReference type="NCBI Taxonomy" id="84725"/>
    <lineage>
        <taxon>Bacteria</taxon>
        <taxon>Bacillati</taxon>
        <taxon>Actinomycetota</taxon>
        <taxon>Actinomycetes</taxon>
        <taxon>Pseudonocardiales</taxon>
        <taxon>Pseudonocardiaceae</taxon>
        <taxon>Umezawaea</taxon>
    </lineage>
</organism>
<accession>A0A2T0TG41</accession>
<name>A0A2T0TG41_9PSEU</name>
<proteinExistence type="inferred from homology"/>
<evidence type="ECO:0000256" key="4">
    <source>
        <dbReference type="ARBA" id="ARBA00023163"/>
    </source>
</evidence>
<dbReference type="GO" id="GO:0006352">
    <property type="term" value="P:DNA-templated transcription initiation"/>
    <property type="evidence" value="ECO:0007669"/>
    <property type="project" value="InterPro"/>
</dbReference>
<dbReference type="PANTHER" id="PTHR47756">
    <property type="entry name" value="BLL6612 PROTEIN-RELATED"/>
    <property type="match status" value="1"/>
</dbReference>
<evidence type="ECO:0000256" key="2">
    <source>
        <dbReference type="ARBA" id="ARBA00023015"/>
    </source>
</evidence>